<keyword evidence="2" id="KW-1185">Reference proteome</keyword>
<reference evidence="2" key="1">
    <citation type="submission" date="2013-09" db="EMBL/GenBank/DDBJ databases">
        <title>The Genome Sequence of Anopheles culicifacies species A.</title>
        <authorList>
            <consortium name="The Broad Institute Genomics Platform"/>
            <person name="Neafsey D.E."/>
            <person name="Besansky N."/>
            <person name="Howell P."/>
            <person name="Walton C."/>
            <person name="Young S.K."/>
            <person name="Zeng Q."/>
            <person name="Gargeya S."/>
            <person name="Fitzgerald M."/>
            <person name="Haas B."/>
            <person name="Abouelleil A."/>
            <person name="Allen A.W."/>
            <person name="Alvarado L."/>
            <person name="Arachchi H.M."/>
            <person name="Berlin A.M."/>
            <person name="Chapman S.B."/>
            <person name="Gainer-Dewar J."/>
            <person name="Goldberg J."/>
            <person name="Griggs A."/>
            <person name="Gujja S."/>
            <person name="Hansen M."/>
            <person name="Howarth C."/>
            <person name="Imamovic A."/>
            <person name="Ireland A."/>
            <person name="Larimer J."/>
            <person name="McCowan C."/>
            <person name="Murphy C."/>
            <person name="Pearson M."/>
            <person name="Poon T.W."/>
            <person name="Priest M."/>
            <person name="Roberts A."/>
            <person name="Saif S."/>
            <person name="Shea T."/>
            <person name="Sisk P."/>
            <person name="Sykes S."/>
            <person name="Wortman J."/>
            <person name="Nusbaum C."/>
            <person name="Birren B."/>
        </authorList>
    </citation>
    <scope>NUCLEOTIDE SEQUENCE [LARGE SCALE GENOMIC DNA]</scope>
    <source>
        <strain evidence="2">A-37</strain>
    </source>
</reference>
<sequence>MCGLGHIRSIDLQDAVAHAQLTGQGSDTAGYNLKKKTQQDEKLCLIGLLGWRMYFTSLISGSNKRLSVTLVITVSVNVDLVIVSVTVPSSVGAGGNIGMSGTAFCTVTVTEGPWSDLSTVTCRPPLIK</sequence>
<protein>
    <submittedName>
        <fullName evidence="1">Uncharacterized protein</fullName>
    </submittedName>
</protein>
<accession>A0A182MAX3</accession>
<organism evidence="1 2">
    <name type="scientific">Anopheles culicifacies</name>
    <dbReference type="NCBI Taxonomy" id="139723"/>
    <lineage>
        <taxon>Eukaryota</taxon>
        <taxon>Metazoa</taxon>
        <taxon>Ecdysozoa</taxon>
        <taxon>Arthropoda</taxon>
        <taxon>Hexapoda</taxon>
        <taxon>Insecta</taxon>
        <taxon>Pterygota</taxon>
        <taxon>Neoptera</taxon>
        <taxon>Endopterygota</taxon>
        <taxon>Diptera</taxon>
        <taxon>Nematocera</taxon>
        <taxon>Culicoidea</taxon>
        <taxon>Culicidae</taxon>
        <taxon>Anophelinae</taxon>
        <taxon>Anopheles</taxon>
        <taxon>culicifacies species complex</taxon>
    </lineage>
</organism>
<dbReference type="Proteomes" id="UP000075883">
    <property type="component" value="Unassembled WGS sequence"/>
</dbReference>
<dbReference type="EMBL" id="AXCM01006341">
    <property type="status" value="NOT_ANNOTATED_CDS"/>
    <property type="molecule type" value="Genomic_DNA"/>
</dbReference>
<evidence type="ECO:0000313" key="2">
    <source>
        <dbReference type="Proteomes" id="UP000075883"/>
    </source>
</evidence>
<name>A0A182MAX3_9DIPT</name>
<dbReference type="VEuPathDB" id="VectorBase:ACUA013808"/>
<dbReference type="EnsemblMetazoa" id="ACUA013808-RA">
    <property type="protein sequence ID" value="ACUA013808-PA"/>
    <property type="gene ID" value="ACUA013808"/>
</dbReference>
<proteinExistence type="predicted"/>
<evidence type="ECO:0000313" key="1">
    <source>
        <dbReference type="EnsemblMetazoa" id="ACUA013808-PA"/>
    </source>
</evidence>
<reference evidence="1" key="2">
    <citation type="submission" date="2020-05" db="UniProtKB">
        <authorList>
            <consortium name="EnsemblMetazoa"/>
        </authorList>
    </citation>
    <scope>IDENTIFICATION</scope>
    <source>
        <strain evidence="1">A-37</strain>
    </source>
</reference>
<dbReference type="AlphaFoldDB" id="A0A182MAX3"/>